<proteinExistence type="predicted"/>
<keyword evidence="1" id="KW-0614">Plasmid</keyword>
<name>A0A0C5B141_BURPE</name>
<accession>A0A0C5B141</accession>
<reference evidence="1" key="1">
    <citation type="submission" date="2013-07" db="EMBL/GenBank/DDBJ databases">
        <title>Complete sequence of a native Burkholderia pseudomallei plasmid.</title>
        <authorList>
            <person name="Stone J.K."/>
            <person name="Bollig M.C."/>
            <person name="Gibbons H.S."/>
            <person name="Mayo M."/>
            <person name="Currie B.J."/>
            <person name="Keim P."/>
            <person name="Tuanyok A."/>
        </authorList>
    </citation>
    <scope>NUCLEOTIDE SEQUENCE</scope>
    <source>
        <strain evidence="1">MSHR1950</strain>
        <plasmid evidence="1">pBPSE01</plasmid>
    </source>
</reference>
<dbReference type="RefSeq" id="WP_152988824.1">
    <property type="nucleotide sequence ID" value="NZ_KF418775.1"/>
</dbReference>
<geneLocation type="plasmid" evidence="1">
    <name>pBPSE01</name>
</geneLocation>
<protein>
    <submittedName>
        <fullName evidence="1">Uncharacterized protein</fullName>
    </submittedName>
</protein>
<sequence length="171" mass="18625">MTTSPLPNFFVSNGVLRANDAGQELYARQTQIRREVQALDHAWVGAFFAALFVRHAWLASFTVTITASYEIDDDGCHFRSYSTAVDEVLNLADVAVPQDVSDGGAFDSDLATDTLRDTIDEHSGDIFAAVMDDETDEVTIRLARSSLAGLLDTSEIDGRTAFAALFPDAEK</sequence>
<gene>
    <name evidence="1" type="ORF">pBPS024</name>
</gene>
<dbReference type="EMBL" id="KF418775">
    <property type="protein sequence ID" value="AJL34907.1"/>
    <property type="molecule type" value="Genomic_DNA"/>
</dbReference>
<dbReference type="AlphaFoldDB" id="A0A0C5B141"/>
<evidence type="ECO:0000313" key="1">
    <source>
        <dbReference type="EMBL" id="AJL34907.1"/>
    </source>
</evidence>
<organism evidence="1">
    <name type="scientific">Burkholderia pseudomallei</name>
    <name type="common">Pseudomonas pseudomallei</name>
    <dbReference type="NCBI Taxonomy" id="28450"/>
    <lineage>
        <taxon>Bacteria</taxon>
        <taxon>Pseudomonadati</taxon>
        <taxon>Pseudomonadota</taxon>
        <taxon>Betaproteobacteria</taxon>
        <taxon>Burkholderiales</taxon>
        <taxon>Burkholderiaceae</taxon>
        <taxon>Burkholderia</taxon>
        <taxon>pseudomallei group</taxon>
    </lineage>
</organism>